<gene>
    <name evidence="1" type="ORF">SAMN05192558_108167</name>
</gene>
<dbReference type="Proteomes" id="UP000199651">
    <property type="component" value="Unassembled WGS sequence"/>
</dbReference>
<dbReference type="AlphaFoldDB" id="A0A1H0RXN5"/>
<evidence type="ECO:0000313" key="1">
    <source>
        <dbReference type="EMBL" id="SDP34089.1"/>
    </source>
</evidence>
<sequence length="157" mass="17722">MEPDLLWDEVRELFDPELGHLPDVYVSSTTSEDWQRVVDLVRTSGMSYQCREDGRSVDLPAHVGAILDRQDATMELWVWPAPEVLAIFRFSSVDEIDFDVDLRELQGQDRLDVLCGFLRAIGREVGKPVLVVAEGSRYPLVGYDPVADTVSRAAQAW</sequence>
<accession>A0A1H0RXN5</accession>
<keyword evidence="2" id="KW-1185">Reference proteome</keyword>
<evidence type="ECO:0000313" key="2">
    <source>
        <dbReference type="Proteomes" id="UP000199651"/>
    </source>
</evidence>
<reference evidence="2" key="1">
    <citation type="submission" date="2016-10" db="EMBL/GenBank/DDBJ databases">
        <authorList>
            <person name="Varghese N."/>
            <person name="Submissions S."/>
        </authorList>
    </citation>
    <scope>NUCLEOTIDE SEQUENCE [LARGE SCALE GENOMIC DNA]</scope>
    <source>
        <strain evidence="2">IBRC-M 10655</strain>
    </source>
</reference>
<protein>
    <submittedName>
        <fullName evidence="1">Uncharacterized protein</fullName>
    </submittedName>
</protein>
<organism evidence="1 2">
    <name type="scientific">Actinokineospora alba</name>
    <dbReference type="NCBI Taxonomy" id="504798"/>
    <lineage>
        <taxon>Bacteria</taxon>
        <taxon>Bacillati</taxon>
        <taxon>Actinomycetota</taxon>
        <taxon>Actinomycetes</taxon>
        <taxon>Pseudonocardiales</taxon>
        <taxon>Pseudonocardiaceae</taxon>
        <taxon>Actinokineospora</taxon>
    </lineage>
</organism>
<name>A0A1H0RXN5_9PSEU</name>
<proteinExistence type="predicted"/>
<dbReference type="EMBL" id="FNJB01000008">
    <property type="protein sequence ID" value="SDP34089.1"/>
    <property type="molecule type" value="Genomic_DNA"/>
</dbReference>
<dbReference type="RefSeq" id="WP_176926787.1">
    <property type="nucleotide sequence ID" value="NZ_FNDV01000005.1"/>
</dbReference>
<dbReference type="STRING" id="504798.SAMN05421871_105178"/>